<evidence type="ECO:0000313" key="4">
    <source>
        <dbReference type="Proteomes" id="UP001501237"/>
    </source>
</evidence>
<comment type="caution">
    <text evidence="3">The sequence shown here is derived from an EMBL/GenBank/DDBJ whole genome shotgun (WGS) entry which is preliminary data.</text>
</comment>
<keyword evidence="1" id="KW-1133">Transmembrane helix</keyword>
<dbReference type="PANTHER" id="PTHR34846:SF5">
    <property type="entry name" value="CARBOXYMUCONOLACTONE DECARBOXYLASE-LIKE DOMAIN-CONTAINING PROTEIN"/>
    <property type="match status" value="1"/>
</dbReference>
<dbReference type="Pfam" id="PF02627">
    <property type="entry name" value="CMD"/>
    <property type="match status" value="1"/>
</dbReference>
<dbReference type="SUPFAM" id="SSF69118">
    <property type="entry name" value="AhpD-like"/>
    <property type="match status" value="1"/>
</dbReference>
<name>A0ABP6Q4N2_9ACTN</name>
<dbReference type="Proteomes" id="UP001501237">
    <property type="component" value="Unassembled WGS sequence"/>
</dbReference>
<dbReference type="RefSeq" id="WP_344824880.1">
    <property type="nucleotide sequence ID" value="NZ_BAAAUV010000004.1"/>
</dbReference>
<gene>
    <name evidence="3" type="ORF">GCM10010468_19010</name>
</gene>
<reference evidence="4" key="1">
    <citation type="journal article" date="2019" name="Int. J. Syst. Evol. Microbiol.">
        <title>The Global Catalogue of Microorganisms (GCM) 10K type strain sequencing project: providing services to taxonomists for standard genome sequencing and annotation.</title>
        <authorList>
            <consortium name="The Broad Institute Genomics Platform"/>
            <consortium name="The Broad Institute Genome Sequencing Center for Infectious Disease"/>
            <person name="Wu L."/>
            <person name="Ma J."/>
        </authorList>
    </citation>
    <scope>NUCLEOTIDE SEQUENCE [LARGE SCALE GENOMIC DNA]</scope>
    <source>
        <strain evidence="4">JCM 9377</strain>
    </source>
</reference>
<dbReference type="EMBL" id="BAAAUV010000004">
    <property type="protein sequence ID" value="GAA3204476.1"/>
    <property type="molecule type" value="Genomic_DNA"/>
</dbReference>
<accession>A0ABP6Q4N2</accession>
<feature type="transmembrane region" description="Helical" evidence="1">
    <location>
        <begin position="151"/>
        <end position="170"/>
    </location>
</feature>
<keyword evidence="4" id="KW-1185">Reference proteome</keyword>
<evidence type="ECO:0000313" key="3">
    <source>
        <dbReference type="EMBL" id="GAA3204476.1"/>
    </source>
</evidence>
<organism evidence="3 4">
    <name type="scientific">Actinocorallia longicatena</name>
    <dbReference type="NCBI Taxonomy" id="111803"/>
    <lineage>
        <taxon>Bacteria</taxon>
        <taxon>Bacillati</taxon>
        <taxon>Actinomycetota</taxon>
        <taxon>Actinomycetes</taxon>
        <taxon>Streptosporangiales</taxon>
        <taxon>Thermomonosporaceae</taxon>
        <taxon>Actinocorallia</taxon>
    </lineage>
</organism>
<protein>
    <submittedName>
        <fullName evidence="3">Carboxymuconolactone decarboxylase family protein</fullName>
    </submittedName>
</protein>
<dbReference type="Gene3D" id="1.20.1290.10">
    <property type="entry name" value="AhpD-like"/>
    <property type="match status" value="1"/>
</dbReference>
<proteinExistence type="predicted"/>
<keyword evidence="1" id="KW-0472">Membrane</keyword>
<feature type="domain" description="Carboxymuconolactone decarboxylase-like" evidence="2">
    <location>
        <begin position="44"/>
        <end position="125"/>
    </location>
</feature>
<dbReference type="InterPro" id="IPR029032">
    <property type="entry name" value="AhpD-like"/>
</dbReference>
<dbReference type="InterPro" id="IPR003779">
    <property type="entry name" value="CMD-like"/>
</dbReference>
<sequence>MRLPPLPDGQWDDTVRKALSVMLPTARQNPDRAGNAIGTLVRHPDLTAAFLTFNSHLLLRSSLPPRQRELAILRIARRRGCAYEWGHHVRIAGKVGLTEAEIEDAAQGKAAGELDSAVLRAVDELDEDSDLSDATWAVLSSHLEERQVMDLVFTIGAYIMCAMAFNAFGIELEH</sequence>
<evidence type="ECO:0000256" key="1">
    <source>
        <dbReference type="SAM" id="Phobius"/>
    </source>
</evidence>
<keyword evidence="1" id="KW-0812">Transmembrane</keyword>
<dbReference type="PANTHER" id="PTHR34846">
    <property type="entry name" value="4-CARBOXYMUCONOLACTONE DECARBOXYLASE FAMILY PROTEIN (AFU_ORTHOLOGUE AFUA_6G11590)"/>
    <property type="match status" value="1"/>
</dbReference>
<evidence type="ECO:0000259" key="2">
    <source>
        <dbReference type="Pfam" id="PF02627"/>
    </source>
</evidence>